<dbReference type="SUPFAM" id="SSF51126">
    <property type="entry name" value="Pectin lyase-like"/>
    <property type="match status" value="1"/>
</dbReference>
<organism evidence="5 6">
    <name type="scientific">Bacteroides clarus</name>
    <dbReference type="NCBI Taxonomy" id="626929"/>
    <lineage>
        <taxon>Bacteria</taxon>
        <taxon>Pseudomonadati</taxon>
        <taxon>Bacteroidota</taxon>
        <taxon>Bacteroidia</taxon>
        <taxon>Bacteroidales</taxon>
        <taxon>Bacteroidaceae</taxon>
        <taxon>Bacteroides</taxon>
    </lineage>
</organism>
<dbReference type="InterPro" id="IPR011050">
    <property type="entry name" value="Pectin_lyase_fold/virulence"/>
</dbReference>
<evidence type="ECO:0000313" key="5">
    <source>
        <dbReference type="EMBL" id="OUO02464.1"/>
    </source>
</evidence>
<comment type="caution">
    <text evidence="5">The sequence shown here is derived from an EMBL/GenBank/DDBJ whole genome shotgun (WGS) entry which is preliminary data.</text>
</comment>
<proteinExistence type="inferred from homology"/>
<comment type="similarity">
    <text evidence="1">Belongs to the pectinesterase family.</text>
</comment>
<dbReference type="InterPro" id="IPR000070">
    <property type="entry name" value="Pectinesterase_cat"/>
</dbReference>
<dbReference type="Proteomes" id="UP000195386">
    <property type="component" value="Unassembled WGS sequence"/>
</dbReference>
<accession>A0A1Y3YX96</accession>
<keyword evidence="3" id="KW-0063">Aspartyl esterase</keyword>
<name>A0A1Y3YX96_9BACE</name>
<gene>
    <name evidence="5" type="ORF">B5F97_02785</name>
</gene>
<dbReference type="Gene3D" id="2.160.20.10">
    <property type="entry name" value="Single-stranded right-handed beta-helix, Pectin lyase-like"/>
    <property type="match status" value="1"/>
</dbReference>
<dbReference type="InterPro" id="IPR042278">
    <property type="entry name" value="Mfa-like_1_N"/>
</dbReference>
<dbReference type="GO" id="GO:0042545">
    <property type="term" value="P:cell wall modification"/>
    <property type="evidence" value="ECO:0007669"/>
    <property type="project" value="InterPro"/>
</dbReference>
<dbReference type="Pfam" id="PF13149">
    <property type="entry name" value="Mfa_like_1"/>
    <property type="match status" value="1"/>
</dbReference>
<dbReference type="CDD" id="cd13121">
    <property type="entry name" value="BF2867_like_C"/>
    <property type="match status" value="1"/>
</dbReference>
<sequence length="816" mass="89975">MKFTSYIYTLLGVLCLYACSDEDNNGVASSDSNGVVFSANIGEYQTRIATDGGSWAKGDRIGTYMYAAGTENLMTFSNNVPYTCQNEEQLATFKADKPLMFPADGQEVSFKAYYPYVENINEYLYPLVLDNQQQGTAPYDLMYAVSDGTHARTREESSSMVPLNFSHCLAKVILKLTDKEEKPLQADGEPIFQGMKTHVTLNLKSGNLSVQTATAPIQAFLNTDENSIEAIVFPGELTDNCVAEFSIDGKAYSWMFKDNTAGLTSLEAGYKYVFSLKILTESGTIDGAADVEQSGSSSTPWQNETTTGIATASQYKLYPCDKGAFADTELKIAFTGETPRLGTSGSIRIYRADNPAEPIDEIRMDERQEPISENGGTKFNTWMDVIGSSDRKLIVNYHAVKVDGNEVIIKPHSRKLDFGTDYFVLIDKEAIQHDGFKGITTSKWFFTTRPEPEVKTTVSVSHTDANADFYTLQGAVDFFTRNAVEGEKTIMLDEGKFEEIVNIRNLSSLTVKGAGADKTEIQSDNNNNWNPGIKDGCDSGLADALKPGMDIPYVDGRNQGGGRAGVLIAGKADKIRFEDVSMRCLYPTKTQAEVLCIRNKSDNATAFVRCRFYSQQDTLLPGGGYNWFYDCYVEGDTDFIWGGNSACLFESCEVEMITSGGRGFNARVKANNIGYVFSECILTVAEGVTKCRLLEGSDGTGMVDNITFVNTTIDKEFFSGGINSEDKSMVPIAGYDDNIIRYNKNKDEIGELGEDTGIKDGCKMYDCTYDDGKPVQESGVYGADRIHTLTLEEYNQYFKDRSTVLGGYADTTWFTE</sequence>
<feature type="domain" description="Pectinesterase catalytic" evidence="4">
    <location>
        <begin position="587"/>
        <end position="657"/>
    </location>
</feature>
<dbReference type="PANTHER" id="PTHR31321">
    <property type="entry name" value="ACYL-COA THIOESTER HYDROLASE YBHC-RELATED"/>
    <property type="match status" value="1"/>
</dbReference>
<dbReference type="EMBL" id="NFII01000002">
    <property type="protein sequence ID" value="OUO02464.1"/>
    <property type="molecule type" value="Genomic_DNA"/>
</dbReference>
<dbReference type="PANTHER" id="PTHR31321:SF57">
    <property type="entry name" value="PECTINESTERASE 53-RELATED"/>
    <property type="match status" value="1"/>
</dbReference>
<dbReference type="InterPro" id="IPR025049">
    <property type="entry name" value="Mfa-like_1"/>
</dbReference>
<evidence type="ECO:0000256" key="2">
    <source>
        <dbReference type="ARBA" id="ARBA00022801"/>
    </source>
</evidence>
<reference evidence="6" key="1">
    <citation type="submission" date="2017-04" db="EMBL/GenBank/DDBJ databases">
        <title>Function of individual gut microbiota members based on whole genome sequencing of pure cultures obtained from chicken caecum.</title>
        <authorList>
            <person name="Medvecky M."/>
            <person name="Cejkova D."/>
            <person name="Polansky O."/>
            <person name="Karasova D."/>
            <person name="Kubasova T."/>
            <person name="Cizek A."/>
            <person name="Rychlik I."/>
        </authorList>
    </citation>
    <scope>NUCLEOTIDE SEQUENCE [LARGE SCALE GENOMIC DNA]</scope>
    <source>
        <strain evidence="6">An43</strain>
    </source>
</reference>
<dbReference type="Gene3D" id="2.60.40.2620">
    <property type="entry name" value="Fimbrillin-like"/>
    <property type="match status" value="1"/>
</dbReference>
<dbReference type="Gene3D" id="2.60.40.2630">
    <property type="match status" value="1"/>
</dbReference>
<dbReference type="CDD" id="cd13120">
    <property type="entry name" value="BF2867_like_N"/>
    <property type="match status" value="1"/>
</dbReference>
<dbReference type="GO" id="GO:0030599">
    <property type="term" value="F:pectinesterase activity"/>
    <property type="evidence" value="ECO:0007669"/>
    <property type="project" value="InterPro"/>
</dbReference>
<evidence type="ECO:0000313" key="6">
    <source>
        <dbReference type="Proteomes" id="UP000195386"/>
    </source>
</evidence>
<evidence type="ECO:0000256" key="3">
    <source>
        <dbReference type="ARBA" id="ARBA00023085"/>
    </source>
</evidence>
<protein>
    <recommendedName>
        <fullName evidence="4">Pectinesterase catalytic domain-containing protein</fullName>
    </recommendedName>
</protein>
<evidence type="ECO:0000259" key="4">
    <source>
        <dbReference type="Pfam" id="PF01095"/>
    </source>
</evidence>
<dbReference type="InterPro" id="IPR012334">
    <property type="entry name" value="Pectin_lyas_fold"/>
</dbReference>
<dbReference type="GO" id="GO:0009279">
    <property type="term" value="C:cell outer membrane"/>
    <property type="evidence" value="ECO:0007669"/>
    <property type="project" value="TreeGrafter"/>
</dbReference>
<dbReference type="Pfam" id="PF01095">
    <property type="entry name" value="Pectinesterase"/>
    <property type="match status" value="1"/>
</dbReference>
<dbReference type="AlphaFoldDB" id="A0A1Y3YX96"/>
<evidence type="ECO:0000256" key="1">
    <source>
        <dbReference type="ARBA" id="ARBA00008891"/>
    </source>
</evidence>
<dbReference type="RefSeq" id="WP_087425367.1">
    <property type="nucleotide sequence ID" value="NZ_NFII01000002.1"/>
</dbReference>
<keyword evidence="2" id="KW-0378">Hydrolase</keyword>